<dbReference type="RefSeq" id="WP_006979409.1">
    <property type="nucleotide sequence ID" value="NZ_ABVL01000005.1"/>
</dbReference>
<feature type="transmembrane region" description="Helical" evidence="1">
    <location>
        <begin position="150"/>
        <end position="171"/>
    </location>
</feature>
<dbReference type="AlphaFoldDB" id="B4CZJ6"/>
<comment type="caution">
    <text evidence="3">The sequence shown here is derived from an EMBL/GenBank/DDBJ whole genome shotgun (WGS) entry which is preliminary data.</text>
</comment>
<evidence type="ECO:0000259" key="2">
    <source>
        <dbReference type="Pfam" id="PF00892"/>
    </source>
</evidence>
<organism evidence="3 4">
    <name type="scientific">Chthoniobacter flavus Ellin428</name>
    <dbReference type="NCBI Taxonomy" id="497964"/>
    <lineage>
        <taxon>Bacteria</taxon>
        <taxon>Pseudomonadati</taxon>
        <taxon>Verrucomicrobiota</taxon>
        <taxon>Spartobacteria</taxon>
        <taxon>Chthoniobacterales</taxon>
        <taxon>Chthoniobacteraceae</taxon>
        <taxon>Chthoniobacter</taxon>
    </lineage>
</organism>
<keyword evidence="1" id="KW-0472">Membrane</keyword>
<dbReference type="GO" id="GO:0016020">
    <property type="term" value="C:membrane"/>
    <property type="evidence" value="ECO:0007669"/>
    <property type="project" value="InterPro"/>
</dbReference>
<feature type="transmembrane region" description="Helical" evidence="1">
    <location>
        <begin position="211"/>
        <end position="236"/>
    </location>
</feature>
<dbReference type="STRING" id="497964.CfE428DRAFT_2084"/>
<proteinExistence type="predicted"/>
<dbReference type="eggNOG" id="COG0697">
    <property type="taxonomic scope" value="Bacteria"/>
</dbReference>
<dbReference type="Gene3D" id="1.10.3730.20">
    <property type="match status" value="1"/>
</dbReference>
<feature type="transmembrane region" description="Helical" evidence="1">
    <location>
        <begin position="119"/>
        <end position="138"/>
    </location>
</feature>
<keyword evidence="1" id="KW-0812">Transmembrane</keyword>
<evidence type="ECO:0000313" key="4">
    <source>
        <dbReference type="Proteomes" id="UP000005824"/>
    </source>
</evidence>
<dbReference type="Pfam" id="PF00892">
    <property type="entry name" value="EamA"/>
    <property type="match status" value="1"/>
</dbReference>
<feature type="transmembrane region" description="Helical" evidence="1">
    <location>
        <begin position="177"/>
        <end position="199"/>
    </location>
</feature>
<dbReference type="SUPFAM" id="SSF103481">
    <property type="entry name" value="Multidrug resistance efflux transporter EmrE"/>
    <property type="match status" value="1"/>
</dbReference>
<dbReference type="Proteomes" id="UP000005824">
    <property type="component" value="Unassembled WGS sequence"/>
</dbReference>
<keyword evidence="1" id="KW-1133">Transmembrane helix</keyword>
<dbReference type="InParanoid" id="B4CZJ6"/>
<gene>
    <name evidence="3" type="ORF">CfE428DRAFT_2084</name>
</gene>
<evidence type="ECO:0000256" key="1">
    <source>
        <dbReference type="SAM" id="Phobius"/>
    </source>
</evidence>
<dbReference type="InterPro" id="IPR000620">
    <property type="entry name" value="EamA_dom"/>
</dbReference>
<keyword evidence="4" id="KW-1185">Reference proteome</keyword>
<feature type="transmembrane region" description="Helical" evidence="1">
    <location>
        <begin position="242"/>
        <end position="262"/>
    </location>
</feature>
<feature type="transmembrane region" description="Helical" evidence="1">
    <location>
        <begin position="274"/>
        <end position="292"/>
    </location>
</feature>
<name>B4CZJ6_9BACT</name>
<dbReference type="EMBL" id="ABVL01000005">
    <property type="protein sequence ID" value="EDY20160.1"/>
    <property type="molecule type" value="Genomic_DNA"/>
</dbReference>
<feature type="transmembrane region" description="Helical" evidence="1">
    <location>
        <begin position="6"/>
        <end position="24"/>
    </location>
</feature>
<protein>
    <recommendedName>
        <fullName evidence="2">EamA domain-containing protein</fullName>
    </recommendedName>
</protein>
<accession>B4CZJ6</accession>
<evidence type="ECO:0000313" key="3">
    <source>
        <dbReference type="EMBL" id="EDY20160.1"/>
    </source>
</evidence>
<feature type="transmembrane region" description="Helical" evidence="1">
    <location>
        <begin position="36"/>
        <end position="54"/>
    </location>
</feature>
<feature type="domain" description="EamA" evidence="2">
    <location>
        <begin position="8"/>
        <end position="135"/>
    </location>
</feature>
<reference evidence="3 4" key="1">
    <citation type="journal article" date="2011" name="J. Bacteriol.">
        <title>Genome sequence of Chthoniobacter flavus Ellin428, an aerobic heterotrophic soil bacterium.</title>
        <authorList>
            <person name="Kant R."/>
            <person name="van Passel M.W."/>
            <person name="Palva A."/>
            <person name="Lucas S."/>
            <person name="Lapidus A."/>
            <person name="Glavina Del Rio T."/>
            <person name="Dalin E."/>
            <person name="Tice H."/>
            <person name="Bruce D."/>
            <person name="Goodwin L."/>
            <person name="Pitluck S."/>
            <person name="Larimer F.W."/>
            <person name="Land M.L."/>
            <person name="Hauser L."/>
            <person name="Sangwan P."/>
            <person name="de Vos W.M."/>
            <person name="Janssen P.H."/>
            <person name="Smidt H."/>
        </authorList>
    </citation>
    <scope>NUCLEOTIDE SEQUENCE [LARGE SCALE GENOMIC DNA]</scope>
    <source>
        <strain evidence="3 4">Ellin428</strain>
    </source>
</reference>
<sequence precursor="true">MSIASPMLVPLGSALGYAFAAIMLKRGTEGAGPWRVNFTTNWVQATLFSLLWFVPTAHAVSATNLTHAIISGAIFFGGQIFTFLALSRGDVSVATPVLGSKVVFVALFSAALGTEHIGASTWLAVFLTACATLLLGLGHPHADKEAIFRSLVYGFSAAAFYAVTDITQQHWVRDWGFSHYIATFFLTVGVCSFTLLPVLRGDRRAVPAESWRWMAAGGGMLAVQACGVAWSIITIGATSTNVLYNSRGLWSVVLVWTIGSWFGNAERGHGRAVMLRRLGGSLLLLAAIFLITQSPHR</sequence>
<feature type="transmembrane region" description="Helical" evidence="1">
    <location>
        <begin position="66"/>
        <end position="86"/>
    </location>
</feature>
<dbReference type="InterPro" id="IPR037185">
    <property type="entry name" value="EmrE-like"/>
</dbReference>